<comment type="subcellular location">
    <subcellularLocation>
        <location evidence="1">Endoplasmic reticulum membrane</location>
        <topology evidence="1">Single-pass membrane protein</topology>
    </subcellularLocation>
</comment>
<evidence type="ECO:0000313" key="9">
    <source>
        <dbReference type="EMBL" id="KAH9381081.1"/>
    </source>
</evidence>
<dbReference type="InterPro" id="IPR036869">
    <property type="entry name" value="J_dom_sf"/>
</dbReference>
<keyword evidence="4 7" id="KW-1133">Transmembrane helix</keyword>
<dbReference type="GO" id="GO:0005789">
    <property type="term" value="C:endoplasmic reticulum membrane"/>
    <property type="evidence" value="ECO:0007669"/>
    <property type="project" value="UniProtKB-SubCell"/>
</dbReference>
<dbReference type="FunFam" id="1.10.287.110:FF:000070">
    <property type="entry name" value="Endoplasmic reticulum protein, putative"/>
    <property type="match status" value="1"/>
</dbReference>
<dbReference type="EMBL" id="JABSTR010000011">
    <property type="protein sequence ID" value="KAH9381081.1"/>
    <property type="molecule type" value="Genomic_DNA"/>
</dbReference>
<feature type="transmembrane region" description="Helical" evidence="7">
    <location>
        <begin position="234"/>
        <end position="256"/>
    </location>
</feature>
<organism evidence="9 10">
    <name type="scientific">Haemaphysalis longicornis</name>
    <name type="common">Bush tick</name>
    <dbReference type="NCBI Taxonomy" id="44386"/>
    <lineage>
        <taxon>Eukaryota</taxon>
        <taxon>Metazoa</taxon>
        <taxon>Ecdysozoa</taxon>
        <taxon>Arthropoda</taxon>
        <taxon>Chelicerata</taxon>
        <taxon>Arachnida</taxon>
        <taxon>Acari</taxon>
        <taxon>Parasitiformes</taxon>
        <taxon>Ixodida</taxon>
        <taxon>Ixodoidea</taxon>
        <taxon>Ixodidae</taxon>
        <taxon>Haemaphysalinae</taxon>
        <taxon>Haemaphysalis</taxon>
    </lineage>
</organism>
<keyword evidence="3" id="KW-0256">Endoplasmic reticulum</keyword>
<dbReference type="Pfam" id="PF09320">
    <property type="entry name" value="DUF1977"/>
    <property type="match status" value="1"/>
</dbReference>
<dbReference type="OrthoDB" id="442087at2759"/>
<dbReference type="VEuPathDB" id="VectorBase:HLOH_043394"/>
<dbReference type="InterPro" id="IPR015399">
    <property type="entry name" value="DUF1977_DnaJ-like"/>
</dbReference>
<dbReference type="GO" id="GO:0030544">
    <property type="term" value="F:Hsp70 protein binding"/>
    <property type="evidence" value="ECO:0007669"/>
    <property type="project" value="TreeGrafter"/>
</dbReference>
<dbReference type="GO" id="GO:0071218">
    <property type="term" value="P:cellular response to misfolded protein"/>
    <property type="evidence" value="ECO:0007669"/>
    <property type="project" value="TreeGrafter"/>
</dbReference>
<evidence type="ECO:0000256" key="7">
    <source>
        <dbReference type="SAM" id="Phobius"/>
    </source>
</evidence>
<gene>
    <name evidence="9" type="ORF">HPB48_018603</name>
</gene>
<dbReference type="PANTHER" id="PTHR43908">
    <property type="entry name" value="AT29763P-RELATED"/>
    <property type="match status" value="1"/>
</dbReference>
<feature type="region of interest" description="Disordered" evidence="6">
    <location>
        <begin position="359"/>
        <end position="384"/>
    </location>
</feature>
<dbReference type="SMART" id="SM00271">
    <property type="entry name" value="DnaJ"/>
    <property type="match status" value="1"/>
</dbReference>
<dbReference type="InterPro" id="IPR051100">
    <property type="entry name" value="DnaJ_subfamily_B/C"/>
</dbReference>
<comment type="caution">
    <text evidence="9">The sequence shown here is derived from an EMBL/GenBank/DDBJ whole genome shotgun (WGS) entry which is preliminary data.</text>
</comment>
<dbReference type="Proteomes" id="UP000821853">
    <property type="component" value="Chromosome 9"/>
</dbReference>
<reference evidence="9 10" key="1">
    <citation type="journal article" date="2020" name="Cell">
        <title>Large-Scale Comparative Analyses of Tick Genomes Elucidate Their Genetic Diversity and Vector Capacities.</title>
        <authorList>
            <consortium name="Tick Genome and Microbiome Consortium (TIGMIC)"/>
            <person name="Jia N."/>
            <person name="Wang J."/>
            <person name="Shi W."/>
            <person name="Du L."/>
            <person name="Sun Y."/>
            <person name="Zhan W."/>
            <person name="Jiang J.F."/>
            <person name="Wang Q."/>
            <person name="Zhang B."/>
            <person name="Ji P."/>
            <person name="Bell-Sakyi L."/>
            <person name="Cui X.M."/>
            <person name="Yuan T.T."/>
            <person name="Jiang B.G."/>
            <person name="Yang W.F."/>
            <person name="Lam T.T."/>
            <person name="Chang Q.C."/>
            <person name="Ding S.J."/>
            <person name="Wang X.J."/>
            <person name="Zhu J.G."/>
            <person name="Ruan X.D."/>
            <person name="Zhao L."/>
            <person name="Wei J.T."/>
            <person name="Ye R.Z."/>
            <person name="Que T.C."/>
            <person name="Du C.H."/>
            <person name="Zhou Y.H."/>
            <person name="Cheng J.X."/>
            <person name="Dai P.F."/>
            <person name="Guo W.B."/>
            <person name="Han X.H."/>
            <person name="Huang E.J."/>
            <person name="Li L.F."/>
            <person name="Wei W."/>
            <person name="Gao Y.C."/>
            <person name="Liu J.Z."/>
            <person name="Shao H.Z."/>
            <person name="Wang X."/>
            <person name="Wang C.C."/>
            <person name="Yang T.C."/>
            <person name="Huo Q.B."/>
            <person name="Li W."/>
            <person name="Chen H.Y."/>
            <person name="Chen S.E."/>
            <person name="Zhou L.G."/>
            <person name="Ni X.B."/>
            <person name="Tian J.H."/>
            <person name="Sheng Y."/>
            <person name="Liu T."/>
            <person name="Pan Y.S."/>
            <person name="Xia L.Y."/>
            <person name="Li J."/>
            <person name="Zhao F."/>
            <person name="Cao W.C."/>
        </authorList>
    </citation>
    <scope>NUCLEOTIDE SEQUENCE [LARGE SCALE GENOMIC DNA]</scope>
    <source>
        <strain evidence="9">HaeL-2018</strain>
    </source>
</reference>
<name>A0A9J6H261_HAELO</name>
<keyword evidence="10" id="KW-1185">Reference proteome</keyword>
<dbReference type="InterPro" id="IPR001623">
    <property type="entry name" value="DnaJ_domain"/>
</dbReference>
<evidence type="ECO:0000313" key="10">
    <source>
        <dbReference type="Proteomes" id="UP000821853"/>
    </source>
</evidence>
<feature type="compositionally biased region" description="Low complexity" evidence="6">
    <location>
        <begin position="168"/>
        <end position="177"/>
    </location>
</feature>
<dbReference type="PANTHER" id="PTHR43908:SF3">
    <property type="entry name" value="AT29763P-RELATED"/>
    <property type="match status" value="1"/>
</dbReference>
<evidence type="ECO:0000256" key="1">
    <source>
        <dbReference type="ARBA" id="ARBA00004389"/>
    </source>
</evidence>
<dbReference type="OMA" id="DQWGEEG"/>
<dbReference type="PRINTS" id="PR00625">
    <property type="entry name" value="JDOMAIN"/>
</dbReference>
<evidence type="ECO:0000256" key="3">
    <source>
        <dbReference type="ARBA" id="ARBA00022824"/>
    </source>
</evidence>
<dbReference type="InterPro" id="IPR018253">
    <property type="entry name" value="DnaJ_domain_CS"/>
</dbReference>
<dbReference type="PROSITE" id="PS50076">
    <property type="entry name" value="DNAJ_2"/>
    <property type="match status" value="1"/>
</dbReference>
<keyword evidence="5 7" id="KW-0472">Membrane</keyword>
<sequence length="384" mass="43747">MQKELRCYGFGSKGRKSATFLRKVCSINYSAKDVHCMLQTPAVATSYDSETPVNSHGHHWGGARRITARHGSEERRAADYTDEQLEAVRRTKRCKDYYEVLGVSRDADDEMLKRQYRRLALQMHPDKNKAPGAADAFKAIGNAYAVLSDPEKRKLYDLHGNRPPPQQGQPSSSYGYSRGFEGTISPEDLFNMFFGNAFSAGNVYVQRGPLFQQARPQQGQASAAEAQVGQNYSVLMQLMPIVLLVGMSFMSGFFVADPPYSLVRTVKYQYARKTLNLKLQYYVKENFMAEHKNNIYRIEMDVEAEHIANLQSSCFRERNFKDNLLWRARSLRDAELERQAREYQMPSCDKLTELSHASASPTLLRPGHARRNTQEPPQSKAVKF</sequence>
<accession>A0A9J6H261</accession>
<dbReference type="CDD" id="cd06257">
    <property type="entry name" value="DnaJ"/>
    <property type="match status" value="1"/>
</dbReference>
<dbReference type="PROSITE" id="PS00636">
    <property type="entry name" value="DNAJ_1"/>
    <property type="match status" value="1"/>
</dbReference>
<dbReference type="SUPFAM" id="SSF46565">
    <property type="entry name" value="Chaperone J-domain"/>
    <property type="match status" value="1"/>
</dbReference>
<feature type="region of interest" description="Disordered" evidence="6">
    <location>
        <begin position="155"/>
        <end position="177"/>
    </location>
</feature>
<evidence type="ECO:0000256" key="5">
    <source>
        <dbReference type="ARBA" id="ARBA00023136"/>
    </source>
</evidence>
<protein>
    <recommendedName>
        <fullName evidence="8">J domain-containing protein</fullName>
    </recommendedName>
</protein>
<evidence type="ECO:0000259" key="8">
    <source>
        <dbReference type="PROSITE" id="PS50076"/>
    </source>
</evidence>
<dbReference type="Gene3D" id="1.10.287.110">
    <property type="entry name" value="DnaJ domain"/>
    <property type="match status" value="1"/>
</dbReference>
<dbReference type="Pfam" id="PF00226">
    <property type="entry name" value="DnaJ"/>
    <property type="match status" value="1"/>
</dbReference>
<evidence type="ECO:0000256" key="4">
    <source>
        <dbReference type="ARBA" id="ARBA00022989"/>
    </source>
</evidence>
<feature type="domain" description="J" evidence="8">
    <location>
        <begin position="96"/>
        <end position="160"/>
    </location>
</feature>
<dbReference type="AlphaFoldDB" id="A0A9J6H261"/>
<evidence type="ECO:0000256" key="2">
    <source>
        <dbReference type="ARBA" id="ARBA00022692"/>
    </source>
</evidence>
<evidence type="ECO:0000256" key="6">
    <source>
        <dbReference type="SAM" id="MobiDB-lite"/>
    </source>
</evidence>
<keyword evidence="2 7" id="KW-0812">Transmembrane</keyword>
<proteinExistence type="predicted"/>